<dbReference type="STRING" id="1121345.SAMN02745217_01356"/>
<accession>A0A1M7Y444</accession>
<keyword evidence="2" id="KW-1185">Reference proteome</keyword>
<organism evidence="1 2">
    <name type="scientific">Anaerocolumna xylanovorans DSM 12503</name>
    <dbReference type="NCBI Taxonomy" id="1121345"/>
    <lineage>
        <taxon>Bacteria</taxon>
        <taxon>Bacillati</taxon>
        <taxon>Bacillota</taxon>
        <taxon>Clostridia</taxon>
        <taxon>Lachnospirales</taxon>
        <taxon>Lachnospiraceae</taxon>
        <taxon>Anaerocolumna</taxon>
    </lineage>
</organism>
<gene>
    <name evidence="1" type="ORF">SAMN02745217_01356</name>
</gene>
<protein>
    <recommendedName>
        <fullName evidence="3">Aspartate/glutamate racemase</fullName>
    </recommendedName>
</protein>
<proteinExistence type="predicted"/>
<name>A0A1M7Y444_9FIRM</name>
<dbReference type="RefSeq" id="WP_084558525.1">
    <property type="nucleotide sequence ID" value="NZ_FRFD01000004.1"/>
</dbReference>
<dbReference type="Proteomes" id="UP000184612">
    <property type="component" value="Unassembled WGS sequence"/>
</dbReference>
<evidence type="ECO:0000313" key="2">
    <source>
        <dbReference type="Proteomes" id="UP000184612"/>
    </source>
</evidence>
<sequence length="280" mass="31569">MYTFFAKVITFLRIPLKNFTAKPLICYRYLKIDLGKGQLMKIKGGYTNYGQFIGILMMDTVFPRLPGDMGNARTYKVPVKYYTVRNVSAEKLNASNAEKVLLEPFIQAARELEKEGCLAITTSCSFLTGFQRQLADAVHIPVFTNTLLLAPFIHSMLNSSLKIGIFTERADLIHDDYFLQLGWSGKDIPVCISGMKKASPFTKLFIDDNVEGDLEVLEDCIRELTLRHMEENPDTGAIILECTNFAPFTNLIQTLSGVPVFGINQLLEYIDSCILAPKYY</sequence>
<dbReference type="EMBL" id="FRFD01000004">
    <property type="protein sequence ID" value="SHO46984.1"/>
    <property type="molecule type" value="Genomic_DNA"/>
</dbReference>
<reference evidence="1 2" key="1">
    <citation type="submission" date="2016-12" db="EMBL/GenBank/DDBJ databases">
        <authorList>
            <person name="Song W.-J."/>
            <person name="Kurnit D.M."/>
        </authorList>
    </citation>
    <scope>NUCLEOTIDE SEQUENCE [LARGE SCALE GENOMIC DNA]</scope>
    <source>
        <strain evidence="1 2">DSM 12503</strain>
    </source>
</reference>
<dbReference type="OrthoDB" id="1676875at2"/>
<dbReference type="NCBIfam" id="NF005679">
    <property type="entry name" value="PRK07475.1"/>
    <property type="match status" value="1"/>
</dbReference>
<dbReference type="AlphaFoldDB" id="A0A1M7Y444"/>
<evidence type="ECO:0000313" key="1">
    <source>
        <dbReference type="EMBL" id="SHO46984.1"/>
    </source>
</evidence>
<evidence type="ECO:0008006" key="3">
    <source>
        <dbReference type="Google" id="ProtNLM"/>
    </source>
</evidence>